<sequence>MAVPGPLRRAGPFRECSTLDDVREQQETTTGESEATTATAPEAGAEQPTGGTSEVKPNLARDIAIYTVARFGLVAVVAALLMLAQVPVLVAIAVSVVVVMPLSLLVFGRLRRRVAIGMAERTEDRRKRRERLRAELRGDAPADAE</sequence>
<evidence type="ECO:0008006" key="5">
    <source>
        <dbReference type="Google" id="ProtNLM"/>
    </source>
</evidence>
<feature type="transmembrane region" description="Helical" evidence="2">
    <location>
        <begin position="63"/>
        <end position="82"/>
    </location>
</feature>
<reference evidence="4" key="1">
    <citation type="submission" date="2016-10" db="EMBL/GenBank/DDBJ databases">
        <authorList>
            <person name="Varghese N."/>
            <person name="Submissions S."/>
        </authorList>
    </citation>
    <scope>NUCLEOTIDE SEQUENCE [LARGE SCALE GENOMIC DNA]</scope>
    <source>
        <strain evidence="4">DSM 44771</strain>
    </source>
</reference>
<dbReference type="STRING" id="95161.SAMN05660874_01254"/>
<evidence type="ECO:0000313" key="3">
    <source>
        <dbReference type="EMBL" id="SFS45480.1"/>
    </source>
</evidence>
<name>A0A1I6PZI5_9PSEU</name>
<dbReference type="EMBL" id="FOZX01000001">
    <property type="protein sequence ID" value="SFS45480.1"/>
    <property type="molecule type" value="Genomic_DNA"/>
</dbReference>
<dbReference type="InterPro" id="IPR025323">
    <property type="entry name" value="DUF4229"/>
</dbReference>
<keyword evidence="2" id="KW-0812">Transmembrane</keyword>
<accession>A0A1I6PZI5</accession>
<organism evidence="3 4">
    <name type="scientific">Saccharopolyspora flava</name>
    <dbReference type="NCBI Taxonomy" id="95161"/>
    <lineage>
        <taxon>Bacteria</taxon>
        <taxon>Bacillati</taxon>
        <taxon>Actinomycetota</taxon>
        <taxon>Actinomycetes</taxon>
        <taxon>Pseudonocardiales</taxon>
        <taxon>Pseudonocardiaceae</taxon>
        <taxon>Saccharopolyspora</taxon>
    </lineage>
</organism>
<evidence type="ECO:0000313" key="4">
    <source>
        <dbReference type="Proteomes" id="UP000198852"/>
    </source>
</evidence>
<keyword evidence="2" id="KW-1133">Transmembrane helix</keyword>
<keyword evidence="2" id="KW-0472">Membrane</keyword>
<keyword evidence="4" id="KW-1185">Reference proteome</keyword>
<feature type="compositionally biased region" description="Low complexity" evidence="1">
    <location>
        <begin position="27"/>
        <end position="49"/>
    </location>
</feature>
<feature type="region of interest" description="Disordered" evidence="1">
    <location>
        <begin position="1"/>
        <end position="56"/>
    </location>
</feature>
<evidence type="ECO:0000256" key="1">
    <source>
        <dbReference type="SAM" id="MobiDB-lite"/>
    </source>
</evidence>
<feature type="compositionally biased region" description="Basic and acidic residues" evidence="1">
    <location>
        <begin position="132"/>
        <end position="145"/>
    </location>
</feature>
<feature type="region of interest" description="Disordered" evidence="1">
    <location>
        <begin position="124"/>
        <end position="145"/>
    </location>
</feature>
<dbReference type="Pfam" id="PF14012">
    <property type="entry name" value="DUF4229"/>
    <property type="match status" value="1"/>
</dbReference>
<evidence type="ECO:0000256" key="2">
    <source>
        <dbReference type="SAM" id="Phobius"/>
    </source>
</evidence>
<proteinExistence type="predicted"/>
<feature type="transmembrane region" description="Helical" evidence="2">
    <location>
        <begin position="88"/>
        <end position="108"/>
    </location>
</feature>
<dbReference type="Proteomes" id="UP000198852">
    <property type="component" value="Unassembled WGS sequence"/>
</dbReference>
<protein>
    <recommendedName>
        <fullName evidence="5">DUF4229 domain-containing protein</fullName>
    </recommendedName>
</protein>
<dbReference type="AlphaFoldDB" id="A0A1I6PZI5"/>
<gene>
    <name evidence="3" type="ORF">SAMN05660874_01254</name>
</gene>